<reference evidence="1 2" key="1">
    <citation type="submission" date="2020-02" db="EMBL/GenBank/DDBJ databases">
        <title>Draft genome sequence of two Spirosoma agri KCTC 52727 and Spirosoma terrae KCTC 52035.</title>
        <authorList>
            <person name="Rojas J."/>
            <person name="Ambika Manirajan B."/>
            <person name="Suarez C."/>
            <person name="Ratering S."/>
            <person name="Schnell S."/>
        </authorList>
    </citation>
    <scope>NUCLEOTIDE SEQUENCE [LARGE SCALE GENOMIC DNA]</scope>
    <source>
        <strain evidence="1 2">KCTC 52035</strain>
    </source>
</reference>
<keyword evidence="2" id="KW-1185">Reference proteome</keyword>
<dbReference type="Proteomes" id="UP000474175">
    <property type="component" value="Unassembled WGS sequence"/>
</dbReference>
<accession>A0A6L9LHZ4</accession>
<name>A0A6L9LHZ4_9BACT</name>
<dbReference type="AlphaFoldDB" id="A0A6L9LHZ4"/>
<dbReference type="InterPro" id="IPR036390">
    <property type="entry name" value="WH_DNA-bd_sf"/>
</dbReference>
<dbReference type="EMBL" id="JAAFZH010000020">
    <property type="protein sequence ID" value="NDU98831.1"/>
    <property type="molecule type" value="Genomic_DNA"/>
</dbReference>
<dbReference type="InterPro" id="IPR036388">
    <property type="entry name" value="WH-like_DNA-bd_sf"/>
</dbReference>
<protein>
    <submittedName>
        <fullName evidence="1">MarR family transcriptional regulator</fullName>
    </submittedName>
</protein>
<evidence type="ECO:0000313" key="1">
    <source>
        <dbReference type="EMBL" id="NDU98831.1"/>
    </source>
</evidence>
<dbReference type="Gene3D" id="1.10.10.10">
    <property type="entry name" value="Winged helix-like DNA-binding domain superfamily/Winged helix DNA-binding domain"/>
    <property type="match status" value="1"/>
</dbReference>
<comment type="caution">
    <text evidence="1">The sequence shown here is derived from an EMBL/GenBank/DDBJ whole genome shotgun (WGS) entry which is preliminary data.</text>
</comment>
<dbReference type="RefSeq" id="WP_163954961.1">
    <property type="nucleotide sequence ID" value="NZ_JAAFZH010000020.1"/>
</dbReference>
<evidence type="ECO:0000313" key="2">
    <source>
        <dbReference type="Proteomes" id="UP000474175"/>
    </source>
</evidence>
<proteinExistence type="predicted"/>
<organism evidence="1 2">
    <name type="scientific">Spirosoma terrae</name>
    <dbReference type="NCBI Taxonomy" id="1968276"/>
    <lineage>
        <taxon>Bacteria</taxon>
        <taxon>Pseudomonadati</taxon>
        <taxon>Bacteroidota</taxon>
        <taxon>Cytophagia</taxon>
        <taxon>Cytophagales</taxon>
        <taxon>Cytophagaceae</taxon>
        <taxon>Spirosoma</taxon>
    </lineage>
</organism>
<sequence length="218" mass="25044">MTLNNINDVYFYLYIKDDIYMNKAVELLNLWAHYEEENPKADLAQFCQAYLVSQQPKTSLATFWQSPIPPDKASLLIKLIGRISKLHTLQALAAFKEFGLNSFDEFLYLSSVAYMDNPKKTDVISAHFNELSSGLLILERLKKSGLTLEEGDALDKRTKRLRITNQGQKQLESCYQKLNEVNQLCLKGLDEDQVELVIQLLQPVEAFLAEYWLAAKMK</sequence>
<dbReference type="SUPFAM" id="SSF46785">
    <property type="entry name" value="Winged helix' DNA-binding domain"/>
    <property type="match status" value="1"/>
</dbReference>
<gene>
    <name evidence="1" type="ORF">GK108_28370</name>
</gene>